<evidence type="ECO:0008006" key="3">
    <source>
        <dbReference type="Google" id="ProtNLM"/>
    </source>
</evidence>
<protein>
    <recommendedName>
        <fullName evidence="3">Cell division protein FtsL</fullName>
    </recommendedName>
</protein>
<name>A0A5C1QA11_9SPIO</name>
<reference evidence="1 2" key="2">
    <citation type="submission" date="2019-09" db="EMBL/GenBank/DDBJ databases">
        <title>Complete Genome Sequence and Methylome Analysis of free living Spirochaetas.</title>
        <authorList>
            <person name="Leshcheva N."/>
            <person name="Mikheeva N."/>
        </authorList>
    </citation>
    <scope>NUCLEOTIDE SEQUENCE [LARGE SCALE GENOMIC DNA]</scope>
    <source>
        <strain evidence="1 2">P</strain>
    </source>
</reference>
<dbReference type="AlphaFoldDB" id="A0A5C1QA11"/>
<evidence type="ECO:0000313" key="2">
    <source>
        <dbReference type="Proteomes" id="UP000323824"/>
    </source>
</evidence>
<dbReference type="KEGG" id="sper:EW093_03215"/>
<dbReference type="EMBL" id="CP035807">
    <property type="protein sequence ID" value="QEN03749.1"/>
    <property type="molecule type" value="Genomic_DNA"/>
</dbReference>
<accession>A0A5C1QA11</accession>
<gene>
    <name evidence="1" type="ORF">EW093_03215</name>
</gene>
<organism evidence="1 2">
    <name type="scientific">Thiospirochaeta perfilievii</name>
    <dbReference type="NCBI Taxonomy" id="252967"/>
    <lineage>
        <taxon>Bacteria</taxon>
        <taxon>Pseudomonadati</taxon>
        <taxon>Spirochaetota</taxon>
        <taxon>Spirochaetia</taxon>
        <taxon>Spirochaetales</taxon>
        <taxon>Spirochaetaceae</taxon>
        <taxon>Thiospirochaeta</taxon>
    </lineage>
</organism>
<reference evidence="1 2" key="1">
    <citation type="submission" date="2019-02" db="EMBL/GenBank/DDBJ databases">
        <authorList>
            <person name="Fomenkov A."/>
            <person name="Dubinina G."/>
            <person name="Grabovich M."/>
            <person name="Vincze T."/>
            <person name="Roberts R.J."/>
        </authorList>
    </citation>
    <scope>NUCLEOTIDE SEQUENCE [LARGE SCALE GENOMIC DNA]</scope>
    <source>
        <strain evidence="1 2">P</strain>
    </source>
</reference>
<dbReference type="Proteomes" id="UP000323824">
    <property type="component" value="Chromosome"/>
</dbReference>
<keyword evidence="2" id="KW-1185">Reference proteome</keyword>
<evidence type="ECO:0000313" key="1">
    <source>
        <dbReference type="EMBL" id="QEN03749.1"/>
    </source>
</evidence>
<dbReference type="RefSeq" id="WP_149567007.1">
    <property type="nucleotide sequence ID" value="NZ_CP035807.1"/>
</dbReference>
<proteinExistence type="predicted"/>
<sequence length="93" mass="10818">MRRSFLAIIVTLSVPLFLFVNVLQSERYMMEYFEVRGLINSQEELVQNNKKLINRVAELESPARVFEYIDTNERLKKIGGGQIVRLEVIGLDD</sequence>